<organism evidence="6 7">
    <name type="scientific">Metabacillus endolithicus</name>
    <dbReference type="NCBI Taxonomy" id="1535204"/>
    <lineage>
        <taxon>Bacteria</taxon>
        <taxon>Bacillati</taxon>
        <taxon>Bacillota</taxon>
        <taxon>Bacilli</taxon>
        <taxon>Bacillales</taxon>
        <taxon>Bacillaceae</taxon>
        <taxon>Metabacillus</taxon>
    </lineage>
</organism>
<feature type="domain" description="IclR-ED" evidence="5">
    <location>
        <begin position="74"/>
        <end position="256"/>
    </location>
</feature>
<evidence type="ECO:0000313" key="7">
    <source>
        <dbReference type="Proteomes" id="UP001597318"/>
    </source>
</evidence>
<dbReference type="RefSeq" id="WP_247340504.1">
    <property type="nucleotide sequence ID" value="NZ_CP095550.1"/>
</dbReference>
<sequence>MNNDPPAKAILSSVKNAMRILRLFKKGQEELSVTEITRLIDLPKSTTHRLITGLVDEGFLSKNPKTNHYRLGLSLLTLGGVVFSHRDLYLEAQPIVDNLVDELGETAHICLLEDHEVVYLFRKECDQPERLLTYMGRKNPIHCTSEGLAIMAFQKQKRINSFLKNTFYSYTEFTLTDPKELRDEMSKIRKKGYAITPDHFYKGFVGIAAPIYDHTENVVASVSIISSTSRLSEERYPLFIDKIKAASSQISEMLGYFK</sequence>
<dbReference type="InterPro" id="IPR014757">
    <property type="entry name" value="Tscrpt_reg_IclR_C"/>
</dbReference>
<dbReference type="Gene3D" id="1.10.10.10">
    <property type="entry name" value="Winged helix-like DNA-binding domain superfamily/Winged helix DNA-binding domain"/>
    <property type="match status" value="1"/>
</dbReference>
<proteinExistence type="predicted"/>
<keyword evidence="2" id="KW-0238">DNA-binding</keyword>
<dbReference type="SMART" id="SM00346">
    <property type="entry name" value="HTH_ICLR"/>
    <property type="match status" value="1"/>
</dbReference>
<keyword evidence="7" id="KW-1185">Reference proteome</keyword>
<feature type="domain" description="HTH iclR-type" evidence="4">
    <location>
        <begin position="11"/>
        <end position="73"/>
    </location>
</feature>
<dbReference type="InterPro" id="IPR005471">
    <property type="entry name" value="Tscrpt_reg_IclR_N"/>
</dbReference>
<dbReference type="PROSITE" id="PS51078">
    <property type="entry name" value="ICLR_ED"/>
    <property type="match status" value="1"/>
</dbReference>
<evidence type="ECO:0000256" key="2">
    <source>
        <dbReference type="ARBA" id="ARBA00023125"/>
    </source>
</evidence>
<evidence type="ECO:0000256" key="1">
    <source>
        <dbReference type="ARBA" id="ARBA00023015"/>
    </source>
</evidence>
<name>A0ABW5C3Q4_9BACI</name>
<reference evidence="7" key="1">
    <citation type="journal article" date="2019" name="Int. J. Syst. Evol. Microbiol.">
        <title>The Global Catalogue of Microorganisms (GCM) 10K type strain sequencing project: providing services to taxonomists for standard genome sequencing and annotation.</title>
        <authorList>
            <consortium name="The Broad Institute Genomics Platform"/>
            <consortium name="The Broad Institute Genome Sequencing Center for Infectious Disease"/>
            <person name="Wu L."/>
            <person name="Ma J."/>
        </authorList>
    </citation>
    <scope>NUCLEOTIDE SEQUENCE [LARGE SCALE GENOMIC DNA]</scope>
    <source>
        <strain evidence="7">CGMCC 1.15474</strain>
    </source>
</reference>
<protein>
    <submittedName>
        <fullName evidence="6">IclR family transcriptional regulator</fullName>
    </submittedName>
</protein>
<evidence type="ECO:0000259" key="4">
    <source>
        <dbReference type="PROSITE" id="PS51077"/>
    </source>
</evidence>
<dbReference type="InterPro" id="IPR036388">
    <property type="entry name" value="WH-like_DNA-bd_sf"/>
</dbReference>
<accession>A0ABW5C3Q4</accession>
<dbReference type="InterPro" id="IPR029016">
    <property type="entry name" value="GAF-like_dom_sf"/>
</dbReference>
<dbReference type="PANTHER" id="PTHR30136">
    <property type="entry name" value="HELIX-TURN-HELIX TRANSCRIPTIONAL REGULATOR, ICLR FAMILY"/>
    <property type="match status" value="1"/>
</dbReference>
<dbReference type="SUPFAM" id="SSF46785">
    <property type="entry name" value="Winged helix' DNA-binding domain"/>
    <property type="match status" value="1"/>
</dbReference>
<dbReference type="Proteomes" id="UP001597318">
    <property type="component" value="Unassembled WGS sequence"/>
</dbReference>
<keyword evidence="3" id="KW-0804">Transcription</keyword>
<gene>
    <name evidence="6" type="ORF">ACFSKK_18590</name>
</gene>
<keyword evidence="1" id="KW-0805">Transcription regulation</keyword>
<dbReference type="PANTHER" id="PTHR30136:SF24">
    <property type="entry name" value="HTH-TYPE TRANSCRIPTIONAL REPRESSOR ALLR"/>
    <property type="match status" value="1"/>
</dbReference>
<evidence type="ECO:0000256" key="3">
    <source>
        <dbReference type="ARBA" id="ARBA00023163"/>
    </source>
</evidence>
<evidence type="ECO:0000259" key="5">
    <source>
        <dbReference type="PROSITE" id="PS51078"/>
    </source>
</evidence>
<comment type="caution">
    <text evidence="6">The sequence shown here is derived from an EMBL/GenBank/DDBJ whole genome shotgun (WGS) entry which is preliminary data.</text>
</comment>
<dbReference type="EMBL" id="JBHUIK010000004">
    <property type="protein sequence ID" value="MFD2215696.1"/>
    <property type="molecule type" value="Genomic_DNA"/>
</dbReference>
<dbReference type="Gene3D" id="3.30.450.40">
    <property type="match status" value="1"/>
</dbReference>
<dbReference type="PROSITE" id="PS51077">
    <property type="entry name" value="HTH_ICLR"/>
    <property type="match status" value="1"/>
</dbReference>
<dbReference type="Pfam" id="PF09339">
    <property type="entry name" value="HTH_IclR"/>
    <property type="match status" value="1"/>
</dbReference>
<dbReference type="InterPro" id="IPR050707">
    <property type="entry name" value="HTH_MetabolicPath_Reg"/>
</dbReference>
<dbReference type="InterPro" id="IPR036390">
    <property type="entry name" value="WH_DNA-bd_sf"/>
</dbReference>
<dbReference type="Pfam" id="PF01614">
    <property type="entry name" value="IclR_C"/>
    <property type="match status" value="1"/>
</dbReference>
<evidence type="ECO:0000313" key="6">
    <source>
        <dbReference type="EMBL" id="MFD2215696.1"/>
    </source>
</evidence>
<dbReference type="SUPFAM" id="SSF55781">
    <property type="entry name" value="GAF domain-like"/>
    <property type="match status" value="1"/>
</dbReference>